<dbReference type="InterPro" id="IPR020904">
    <property type="entry name" value="Sc_DH/Rdtase_CS"/>
</dbReference>
<dbReference type="PROSITE" id="PS00061">
    <property type="entry name" value="ADH_SHORT"/>
    <property type="match status" value="1"/>
</dbReference>
<dbReference type="PANTHER" id="PTHR42760:SF133">
    <property type="entry name" value="3-OXOACYL-[ACYL-CARRIER-PROTEIN] REDUCTASE"/>
    <property type="match status" value="1"/>
</dbReference>
<dbReference type="EMBL" id="LGUF01000007">
    <property type="protein sequence ID" value="KON87840.1"/>
    <property type="molecule type" value="Genomic_DNA"/>
</dbReference>
<comment type="caution">
    <text evidence="3">The sequence shown here is derived from an EMBL/GenBank/DDBJ whole genome shotgun (WGS) entry which is preliminary data.</text>
</comment>
<organism evidence="3 4">
    <name type="scientific">Sporosarcina globispora</name>
    <name type="common">Bacillus globisporus</name>
    <dbReference type="NCBI Taxonomy" id="1459"/>
    <lineage>
        <taxon>Bacteria</taxon>
        <taxon>Bacillati</taxon>
        <taxon>Bacillota</taxon>
        <taxon>Bacilli</taxon>
        <taxon>Bacillales</taxon>
        <taxon>Caryophanaceae</taxon>
        <taxon>Sporosarcina</taxon>
    </lineage>
</organism>
<gene>
    <name evidence="3" type="ORF">AF332_14065</name>
</gene>
<dbReference type="NCBIfam" id="NF005559">
    <property type="entry name" value="PRK07231.1"/>
    <property type="match status" value="1"/>
</dbReference>
<dbReference type="InterPro" id="IPR036291">
    <property type="entry name" value="NAD(P)-bd_dom_sf"/>
</dbReference>
<evidence type="ECO:0000313" key="4">
    <source>
        <dbReference type="Proteomes" id="UP000037109"/>
    </source>
</evidence>
<dbReference type="GO" id="GO:0008206">
    <property type="term" value="P:bile acid metabolic process"/>
    <property type="evidence" value="ECO:0007669"/>
    <property type="project" value="UniProtKB-ARBA"/>
</dbReference>
<dbReference type="PANTHER" id="PTHR42760">
    <property type="entry name" value="SHORT-CHAIN DEHYDROGENASES/REDUCTASES FAMILY MEMBER"/>
    <property type="match status" value="1"/>
</dbReference>
<dbReference type="OrthoDB" id="286404at2"/>
<dbReference type="RefSeq" id="WP_053435194.1">
    <property type="nucleotide sequence ID" value="NZ_LGUF01000007.1"/>
</dbReference>
<keyword evidence="4" id="KW-1185">Reference proteome</keyword>
<comment type="similarity">
    <text evidence="1">Belongs to the short-chain dehydrogenases/reductases (SDR) family.</text>
</comment>
<dbReference type="PRINTS" id="PR00080">
    <property type="entry name" value="SDRFAMILY"/>
</dbReference>
<accession>A0A0M0GD50</accession>
<reference evidence="4" key="1">
    <citation type="submission" date="2015-07" db="EMBL/GenBank/DDBJ databases">
        <title>Fjat-10036 dsm4.</title>
        <authorList>
            <person name="Liu B."/>
            <person name="Wang J."/>
            <person name="Zhu Y."/>
            <person name="Liu G."/>
            <person name="Chen Q."/>
            <person name="Chen Z."/>
            <person name="Lan J."/>
            <person name="Che J."/>
            <person name="Ge C."/>
            <person name="Shi H."/>
            <person name="Pan Z."/>
            <person name="Liu X."/>
        </authorList>
    </citation>
    <scope>NUCLEOTIDE SEQUENCE [LARGE SCALE GENOMIC DNA]</scope>
    <source>
        <strain evidence="4">DSM 4</strain>
    </source>
</reference>
<proteinExistence type="inferred from homology"/>
<dbReference type="Proteomes" id="UP000037109">
    <property type="component" value="Unassembled WGS sequence"/>
</dbReference>
<dbReference type="PATRIC" id="fig|1459.3.peg.3040"/>
<dbReference type="CDD" id="cd05233">
    <property type="entry name" value="SDR_c"/>
    <property type="match status" value="1"/>
</dbReference>
<evidence type="ECO:0000313" key="3">
    <source>
        <dbReference type="EMBL" id="KON87840.1"/>
    </source>
</evidence>
<protein>
    <submittedName>
        <fullName evidence="3">Tungsten formylmethanofuran dehydrogenase</fullName>
    </submittedName>
</protein>
<dbReference type="PRINTS" id="PR00081">
    <property type="entry name" value="GDHRDH"/>
</dbReference>
<evidence type="ECO:0000256" key="1">
    <source>
        <dbReference type="ARBA" id="ARBA00006484"/>
    </source>
</evidence>
<dbReference type="Pfam" id="PF13561">
    <property type="entry name" value="adh_short_C2"/>
    <property type="match status" value="1"/>
</dbReference>
<name>A0A0M0GD50_SPOGL</name>
<dbReference type="SUPFAM" id="SSF51735">
    <property type="entry name" value="NAD(P)-binding Rossmann-fold domains"/>
    <property type="match status" value="1"/>
</dbReference>
<keyword evidence="2" id="KW-0560">Oxidoreductase</keyword>
<dbReference type="STRING" id="1459.AF332_14065"/>
<dbReference type="FunFam" id="3.40.50.720:FF:000084">
    <property type="entry name" value="Short-chain dehydrogenase reductase"/>
    <property type="match status" value="1"/>
</dbReference>
<sequence>MGKFDNKIVLVTGGASGMGKRMTELLVEEGAYVIAADINKELLDVVSQHEMVEGKLLNVMSEDDWKKAVEEIVADHGRIDVLINNAGISSEKHMDDVTIEDWDLMMRINGFGPFAGMKHVLPQMVNQQSGSVVNISSYTAMVGMGANTYTASKGAVRAISRAASTQFGRFGIRVNAVFPGVIKTPMTENLSESSEVLQRLIQATPLQRLGEADDVARSVLFLASDDASYITGAELVIDGGFSAQ</sequence>
<evidence type="ECO:0000256" key="2">
    <source>
        <dbReference type="ARBA" id="ARBA00023002"/>
    </source>
</evidence>
<dbReference type="Gene3D" id="3.40.50.720">
    <property type="entry name" value="NAD(P)-binding Rossmann-like Domain"/>
    <property type="match status" value="1"/>
</dbReference>
<dbReference type="GO" id="GO:0016616">
    <property type="term" value="F:oxidoreductase activity, acting on the CH-OH group of donors, NAD or NADP as acceptor"/>
    <property type="evidence" value="ECO:0007669"/>
    <property type="project" value="TreeGrafter"/>
</dbReference>
<dbReference type="AlphaFoldDB" id="A0A0M0GD50"/>
<dbReference type="InterPro" id="IPR002347">
    <property type="entry name" value="SDR_fam"/>
</dbReference>